<comment type="similarity">
    <text evidence="2">Belongs to the ABC transporter superfamily.</text>
</comment>
<keyword evidence="3" id="KW-0813">Transport</keyword>
<dbReference type="InterPro" id="IPR050388">
    <property type="entry name" value="ABC_Ni/Peptide_Import"/>
</dbReference>
<sequence>MGTPLLCVRNLQTSFFTREGEVRSVDDVSFDLEAGQTLGIVGESGSGKSVTSLSIMRLIPTPPGRIKGGQVLFGGQDLLKLSDRQMRAIRGKRIAMIFQDPMSSLNPFLRIARQLTEISELHLGLDRRAARRRAIEMLELVGIPDASRRIDDYPHQFSGGMRQRVMIAMALSCDPQLLIADEPTTALDVTIQAQILELIKDLRERLGTAVILITHDLGVVAGMADRVAVMYAGKIVESAPTDSLFARPAHPYTQGLLRSMPDPLQEVAELYQIPGLPPDMTRLPPGCAFAPRCPHAAEPCSQPPETVAVGAAHHSACWLNVRSETRA</sequence>
<dbReference type="Pfam" id="PF00005">
    <property type="entry name" value="ABC_tran"/>
    <property type="match status" value="1"/>
</dbReference>
<dbReference type="PANTHER" id="PTHR43297">
    <property type="entry name" value="OLIGOPEPTIDE TRANSPORT ATP-BINDING PROTEIN APPD"/>
    <property type="match status" value="1"/>
</dbReference>
<keyword evidence="7" id="KW-0472">Membrane</keyword>
<name>A0ABY3PSC8_9CYAN</name>
<dbReference type="CDD" id="cd03257">
    <property type="entry name" value="ABC_NikE_OppD_transporters"/>
    <property type="match status" value="1"/>
</dbReference>
<dbReference type="GO" id="GO:0005524">
    <property type="term" value="F:ATP binding"/>
    <property type="evidence" value="ECO:0007669"/>
    <property type="project" value="UniProtKB-KW"/>
</dbReference>
<dbReference type="Proteomes" id="UP001054846">
    <property type="component" value="Chromosome"/>
</dbReference>
<dbReference type="InterPro" id="IPR027417">
    <property type="entry name" value="P-loop_NTPase"/>
</dbReference>
<feature type="domain" description="ABC transporter" evidence="8">
    <location>
        <begin position="8"/>
        <end position="257"/>
    </location>
</feature>
<evidence type="ECO:0000256" key="6">
    <source>
        <dbReference type="ARBA" id="ARBA00022840"/>
    </source>
</evidence>
<evidence type="ECO:0000313" key="9">
    <source>
        <dbReference type="EMBL" id="UFP96514.1"/>
    </source>
</evidence>
<dbReference type="SUPFAM" id="SSF52540">
    <property type="entry name" value="P-loop containing nucleoside triphosphate hydrolases"/>
    <property type="match status" value="1"/>
</dbReference>
<evidence type="ECO:0000259" key="8">
    <source>
        <dbReference type="PROSITE" id="PS50893"/>
    </source>
</evidence>
<keyword evidence="4" id="KW-1003">Cell membrane</keyword>
<dbReference type="InterPro" id="IPR013563">
    <property type="entry name" value="Oligopep_ABC_C"/>
</dbReference>
<dbReference type="InterPro" id="IPR003593">
    <property type="entry name" value="AAA+_ATPase"/>
</dbReference>
<dbReference type="NCBIfam" id="TIGR01727">
    <property type="entry name" value="oligo_HPY"/>
    <property type="match status" value="1"/>
</dbReference>
<protein>
    <submittedName>
        <fullName evidence="9">ABC transporter ATP-binding protein</fullName>
    </submittedName>
</protein>
<keyword evidence="6 9" id="KW-0067">ATP-binding</keyword>
<dbReference type="Gene3D" id="3.40.50.300">
    <property type="entry name" value="P-loop containing nucleotide triphosphate hydrolases"/>
    <property type="match status" value="1"/>
</dbReference>
<comment type="subcellular location">
    <subcellularLocation>
        <location evidence="1">Cell membrane</location>
        <topology evidence="1">Peripheral membrane protein</topology>
    </subcellularLocation>
</comment>
<dbReference type="InterPro" id="IPR003439">
    <property type="entry name" value="ABC_transporter-like_ATP-bd"/>
</dbReference>
<dbReference type="SMART" id="SM00382">
    <property type="entry name" value="AAA"/>
    <property type="match status" value="1"/>
</dbReference>
<evidence type="ECO:0000256" key="1">
    <source>
        <dbReference type="ARBA" id="ARBA00004202"/>
    </source>
</evidence>
<evidence type="ECO:0000256" key="3">
    <source>
        <dbReference type="ARBA" id="ARBA00022448"/>
    </source>
</evidence>
<gene>
    <name evidence="9" type="ORF">ISF26_10005</name>
</gene>
<dbReference type="PANTHER" id="PTHR43297:SF2">
    <property type="entry name" value="DIPEPTIDE TRANSPORT ATP-BINDING PROTEIN DPPD"/>
    <property type="match status" value="1"/>
</dbReference>
<keyword evidence="10" id="KW-1185">Reference proteome</keyword>
<dbReference type="RefSeq" id="WP_230843751.1">
    <property type="nucleotide sequence ID" value="NZ_CP063845.1"/>
</dbReference>
<proteinExistence type="inferred from homology"/>
<evidence type="ECO:0000256" key="4">
    <source>
        <dbReference type="ARBA" id="ARBA00022475"/>
    </source>
</evidence>
<evidence type="ECO:0000313" key="10">
    <source>
        <dbReference type="Proteomes" id="UP001054846"/>
    </source>
</evidence>
<dbReference type="EMBL" id="CP063845">
    <property type="protein sequence ID" value="UFP96514.1"/>
    <property type="molecule type" value="Genomic_DNA"/>
</dbReference>
<dbReference type="PROSITE" id="PS50893">
    <property type="entry name" value="ABC_TRANSPORTER_2"/>
    <property type="match status" value="1"/>
</dbReference>
<accession>A0ABY3PSC8</accession>
<organism evidence="9 10">
    <name type="scientific">Gloeobacter morelensis MG652769</name>
    <dbReference type="NCBI Taxonomy" id="2781736"/>
    <lineage>
        <taxon>Bacteria</taxon>
        <taxon>Bacillati</taxon>
        <taxon>Cyanobacteriota</taxon>
        <taxon>Cyanophyceae</taxon>
        <taxon>Gloeobacterales</taxon>
        <taxon>Gloeobacteraceae</taxon>
        <taxon>Gloeobacter</taxon>
        <taxon>Gloeobacter morelensis</taxon>
    </lineage>
</organism>
<reference evidence="9 10" key="1">
    <citation type="journal article" date="2021" name="Genome Biol. Evol.">
        <title>Complete Genome Sequencing of a Novel Gloeobacter Species from a Waterfall Cave in Mexico.</title>
        <authorList>
            <person name="Saw J.H."/>
            <person name="Cardona T."/>
            <person name="Montejano G."/>
        </authorList>
    </citation>
    <scope>NUCLEOTIDE SEQUENCE [LARGE SCALE GENOMIC DNA]</scope>
    <source>
        <strain evidence="9">MG652769</strain>
    </source>
</reference>
<evidence type="ECO:0000256" key="7">
    <source>
        <dbReference type="ARBA" id="ARBA00023136"/>
    </source>
</evidence>
<evidence type="ECO:0000256" key="2">
    <source>
        <dbReference type="ARBA" id="ARBA00005417"/>
    </source>
</evidence>
<dbReference type="InterPro" id="IPR017871">
    <property type="entry name" value="ABC_transporter-like_CS"/>
</dbReference>
<dbReference type="Pfam" id="PF08352">
    <property type="entry name" value="oligo_HPY"/>
    <property type="match status" value="1"/>
</dbReference>
<dbReference type="PROSITE" id="PS00211">
    <property type="entry name" value="ABC_TRANSPORTER_1"/>
    <property type="match status" value="1"/>
</dbReference>
<evidence type="ECO:0000256" key="5">
    <source>
        <dbReference type="ARBA" id="ARBA00022741"/>
    </source>
</evidence>
<keyword evidence="5" id="KW-0547">Nucleotide-binding</keyword>